<dbReference type="InterPro" id="IPR004146">
    <property type="entry name" value="DC1"/>
</dbReference>
<dbReference type="GeneID" id="120255027"/>
<evidence type="ECO:0000256" key="2">
    <source>
        <dbReference type="SAM" id="MobiDB-lite"/>
    </source>
</evidence>
<accession>A0AB40AVR2</accession>
<dbReference type="RefSeq" id="XP_039118884.1">
    <property type="nucleotide sequence ID" value="XM_039262950.1"/>
</dbReference>
<proteinExistence type="predicted"/>
<evidence type="ECO:0000256" key="1">
    <source>
        <dbReference type="ARBA" id="ARBA00022737"/>
    </source>
</evidence>
<organism evidence="4 5">
    <name type="scientific">Dioscorea cayennensis subsp. rotundata</name>
    <name type="common">White Guinea yam</name>
    <name type="synonym">Dioscorea rotundata</name>
    <dbReference type="NCBI Taxonomy" id="55577"/>
    <lineage>
        <taxon>Eukaryota</taxon>
        <taxon>Viridiplantae</taxon>
        <taxon>Streptophyta</taxon>
        <taxon>Embryophyta</taxon>
        <taxon>Tracheophyta</taxon>
        <taxon>Spermatophyta</taxon>
        <taxon>Magnoliopsida</taxon>
        <taxon>Liliopsida</taxon>
        <taxon>Dioscoreales</taxon>
        <taxon>Dioscoreaceae</taxon>
        <taxon>Dioscorea</taxon>
    </lineage>
</organism>
<dbReference type="PANTHER" id="PTHR47841">
    <property type="entry name" value="DIACYLGLYCEROL KINASE THETA-LIKE-RELATED"/>
    <property type="match status" value="1"/>
</dbReference>
<reference evidence="5" key="1">
    <citation type="submission" date="2025-08" db="UniProtKB">
        <authorList>
            <consortium name="RefSeq"/>
        </authorList>
    </citation>
    <scope>IDENTIFICATION</scope>
</reference>
<evidence type="ECO:0000313" key="4">
    <source>
        <dbReference type="Proteomes" id="UP001515500"/>
    </source>
</evidence>
<feature type="domain" description="DC1" evidence="3">
    <location>
        <begin position="113"/>
        <end position="160"/>
    </location>
</feature>
<sequence>MLAFRSLNKDITKFQERSSSMNSLTPKRSNRFSSFRSPPSSMEIITMAKPNQGGEIFHFSHLQHPLVPLNLPYFFTCMGCKEYGAGLRFRCQTCDFELHDFCALAPPSLIAHPFHTKHQLIFFTKPGGYLRSKCDICCKTVKGYAFHCTTCSFAMHPCCATMNGEMNLPVHEHPLIISTTLSSSSSSSSTGGDHSSLFYTCQVCNKKKSGLFFGCNLCGYFIHAICAKDMVNGLYVHGIKPPKKHNMLGTAAKLATHALFGIIGGLIEGIGEGIGEALIDSLGRSTRNRVIRPN</sequence>
<feature type="compositionally biased region" description="Polar residues" evidence="2">
    <location>
        <begin position="18"/>
        <end position="27"/>
    </location>
</feature>
<dbReference type="SUPFAM" id="SSF57889">
    <property type="entry name" value="Cysteine-rich domain"/>
    <property type="match status" value="1"/>
</dbReference>
<gene>
    <name evidence="5" type="primary">LOC120255027</name>
</gene>
<evidence type="ECO:0000259" key="3">
    <source>
        <dbReference type="Pfam" id="PF03107"/>
    </source>
</evidence>
<dbReference type="Proteomes" id="UP001515500">
    <property type="component" value="Chromosome 3"/>
</dbReference>
<name>A0AB40AVR2_DIOCR</name>
<dbReference type="InterPro" id="IPR046349">
    <property type="entry name" value="C1-like_sf"/>
</dbReference>
<feature type="region of interest" description="Disordered" evidence="2">
    <location>
        <begin position="18"/>
        <end position="38"/>
    </location>
</feature>
<protein>
    <submittedName>
        <fullName evidence="5">Uncharacterized protein LOC120255027</fullName>
    </submittedName>
</protein>
<dbReference type="AlphaFoldDB" id="A0AB40AVR2"/>
<dbReference type="Pfam" id="PF03107">
    <property type="entry name" value="C1_2"/>
    <property type="match status" value="1"/>
</dbReference>
<dbReference type="PANTHER" id="PTHR47841:SF3">
    <property type="entry name" value="OS09G0492800 PROTEIN"/>
    <property type="match status" value="1"/>
</dbReference>
<keyword evidence="4" id="KW-1185">Reference proteome</keyword>
<keyword evidence="1" id="KW-0677">Repeat</keyword>
<evidence type="ECO:0000313" key="5">
    <source>
        <dbReference type="RefSeq" id="XP_039118884.1"/>
    </source>
</evidence>